<dbReference type="EMBL" id="VILF01000005">
    <property type="protein sequence ID" value="MTJ45307.1"/>
    <property type="molecule type" value="Genomic_DNA"/>
</dbReference>
<dbReference type="Proteomes" id="UP001517388">
    <property type="component" value="Unassembled WGS sequence"/>
</dbReference>
<reference evidence="2" key="1">
    <citation type="journal article" date="2020" name="Toxins">
        <title>Phylogenomic Analysis of Secondary Metabolism in the Toxic Cyanobacterial Genera Anabaena, Dolichospermum and Aphanizomenon.</title>
        <authorList>
            <person name="Oesterholm J."/>
            <person name="Popin R.V."/>
            <person name="Fewer D.P."/>
            <person name="Sivonen K."/>
        </authorList>
    </citation>
    <scope>NUCLEOTIDE SEQUENCE [LARGE SCALE GENOMIC DNA]</scope>
    <source>
        <strain evidence="2">UHCC 0037</strain>
    </source>
</reference>
<organism evidence="1 2">
    <name type="scientific">Dolichospermum flos-aquae UHCC 0037</name>
    <dbReference type="NCBI Taxonomy" id="2590026"/>
    <lineage>
        <taxon>Bacteria</taxon>
        <taxon>Bacillati</taxon>
        <taxon>Cyanobacteriota</taxon>
        <taxon>Cyanophyceae</taxon>
        <taxon>Nostocales</taxon>
        <taxon>Aphanizomenonaceae</taxon>
        <taxon>Dolichospermum</taxon>
    </lineage>
</organism>
<keyword evidence="2" id="KW-1185">Reference proteome</keyword>
<name>A0ACC7S9V7_DOLFA</name>
<proteinExistence type="predicted"/>
<gene>
    <name evidence="1" type="ORF">FJR39_20110</name>
</gene>
<protein>
    <submittedName>
        <fullName evidence="1">Uncharacterized protein</fullName>
    </submittedName>
</protein>
<sequence>METLILAVRNRQLPYFLFSLTLVIIIGFVKFLDKSPSFPCEKEGFMVSQITQSYIHPEKILVRPWLGQHHVYAVFMLPNNYVYDWLIKVNLPVNKTFCGTTVKFTQAIDDINLQPGHYLVRGYLQTRTALQYIFAGKINDLKQVSNWQLLTHSVK</sequence>
<accession>A0ACC7S9V7</accession>
<evidence type="ECO:0000313" key="2">
    <source>
        <dbReference type="Proteomes" id="UP001517388"/>
    </source>
</evidence>
<comment type="caution">
    <text evidence="1">The sequence shown here is derived from an EMBL/GenBank/DDBJ whole genome shotgun (WGS) entry which is preliminary data.</text>
</comment>
<evidence type="ECO:0000313" key="1">
    <source>
        <dbReference type="EMBL" id="MTJ45307.1"/>
    </source>
</evidence>